<accession>A0A9Q0DIE2</accession>
<organism evidence="15 16">
    <name type="scientific">Muraenolepis orangiensis</name>
    <name type="common">Patagonian moray cod</name>
    <dbReference type="NCBI Taxonomy" id="630683"/>
    <lineage>
        <taxon>Eukaryota</taxon>
        <taxon>Metazoa</taxon>
        <taxon>Chordata</taxon>
        <taxon>Craniata</taxon>
        <taxon>Vertebrata</taxon>
        <taxon>Euteleostomi</taxon>
        <taxon>Actinopterygii</taxon>
        <taxon>Neopterygii</taxon>
        <taxon>Teleostei</taxon>
        <taxon>Neoteleostei</taxon>
        <taxon>Acanthomorphata</taxon>
        <taxon>Zeiogadaria</taxon>
        <taxon>Gadariae</taxon>
        <taxon>Gadiformes</taxon>
        <taxon>Muraenolepidoidei</taxon>
        <taxon>Muraenolepididae</taxon>
        <taxon>Muraenolepis</taxon>
    </lineage>
</organism>
<feature type="region of interest" description="Disordered" evidence="13">
    <location>
        <begin position="112"/>
        <end position="172"/>
    </location>
</feature>
<evidence type="ECO:0000256" key="10">
    <source>
        <dbReference type="ARBA" id="ARBA00023242"/>
    </source>
</evidence>
<dbReference type="CDD" id="cd00103">
    <property type="entry name" value="IRF"/>
    <property type="match status" value="1"/>
</dbReference>
<evidence type="ECO:0000313" key="16">
    <source>
        <dbReference type="Proteomes" id="UP001148018"/>
    </source>
</evidence>
<evidence type="ECO:0000256" key="12">
    <source>
        <dbReference type="PIRSR" id="PIRSR038196-1"/>
    </source>
</evidence>
<dbReference type="GO" id="GO:0005634">
    <property type="term" value="C:nucleus"/>
    <property type="evidence" value="ECO:0007669"/>
    <property type="project" value="UniProtKB-SubCell"/>
</dbReference>
<evidence type="ECO:0000259" key="14">
    <source>
        <dbReference type="PROSITE" id="PS51507"/>
    </source>
</evidence>
<comment type="subcellular location">
    <subcellularLocation>
        <location evidence="2">Cytoplasm</location>
    </subcellularLocation>
    <subcellularLocation>
        <location evidence="1 11">Nucleus</location>
    </subcellularLocation>
</comment>
<gene>
    <name evidence="15" type="ORF">NHX12_009848</name>
</gene>
<keyword evidence="9 11" id="KW-0804">Transcription</keyword>
<dbReference type="InterPro" id="IPR017431">
    <property type="entry name" value="IRF1/IRF2"/>
</dbReference>
<dbReference type="InterPro" id="IPR001346">
    <property type="entry name" value="Interferon_reg_fact_DNA-bd_dom"/>
</dbReference>
<keyword evidence="5" id="KW-0832">Ubl conjugation</keyword>
<comment type="caution">
    <text evidence="15">The sequence shown here is derived from an EMBL/GenBank/DDBJ whole genome shotgun (WGS) entry which is preliminary data.</text>
</comment>
<dbReference type="GO" id="GO:0002376">
    <property type="term" value="P:immune system process"/>
    <property type="evidence" value="ECO:0007669"/>
    <property type="project" value="TreeGrafter"/>
</dbReference>
<dbReference type="GO" id="GO:0005737">
    <property type="term" value="C:cytoplasm"/>
    <property type="evidence" value="ECO:0007669"/>
    <property type="project" value="UniProtKB-SubCell"/>
</dbReference>
<evidence type="ECO:0000256" key="9">
    <source>
        <dbReference type="ARBA" id="ARBA00023163"/>
    </source>
</evidence>
<dbReference type="PANTHER" id="PTHR11949:SF3">
    <property type="entry name" value="INTERFERON REGULATORY FACTOR 1"/>
    <property type="match status" value="1"/>
</dbReference>
<dbReference type="InterPro" id="IPR036388">
    <property type="entry name" value="WH-like_DNA-bd_sf"/>
</dbReference>
<dbReference type="Pfam" id="PF00605">
    <property type="entry name" value="IRF"/>
    <property type="match status" value="1"/>
</dbReference>
<dbReference type="PRINTS" id="PR00267">
    <property type="entry name" value="INTFRNREGFCT"/>
</dbReference>
<feature type="compositionally biased region" description="Basic residues" evidence="13">
    <location>
        <begin position="121"/>
        <end position="131"/>
    </location>
</feature>
<dbReference type="GO" id="GO:0000978">
    <property type="term" value="F:RNA polymerase II cis-regulatory region sequence-specific DNA binding"/>
    <property type="evidence" value="ECO:0007669"/>
    <property type="project" value="TreeGrafter"/>
</dbReference>
<dbReference type="Gene3D" id="1.10.10.10">
    <property type="entry name" value="Winged helix-like DNA-binding domain superfamily/Winged helix DNA-binding domain"/>
    <property type="match status" value="1"/>
</dbReference>
<comment type="similarity">
    <text evidence="11">Belongs to the IRF family.</text>
</comment>
<evidence type="ECO:0000256" key="11">
    <source>
        <dbReference type="PIRNR" id="PIRNR038196"/>
    </source>
</evidence>
<evidence type="ECO:0000256" key="1">
    <source>
        <dbReference type="ARBA" id="ARBA00004123"/>
    </source>
</evidence>
<dbReference type="Proteomes" id="UP001148018">
    <property type="component" value="Unassembled WGS sequence"/>
</dbReference>
<dbReference type="FunFam" id="1.10.10.10:FF:000065">
    <property type="entry name" value="Interferon regulatory factor"/>
    <property type="match status" value="1"/>
</dbReference>
<dbReference type="EMBL" id="JANIIK010000115">
    <property type="protein sequence ID" value="KAJ3588998.1"/>
    <property type="molecule type" value="Genomic_DNA"/>
</dbReference>
<keyword evidence="16" id="KW-1185">Reference proteome</keyword>
<keyword evidence="6 11" id="KW-0805">Transcription regulation</keyword>
<keyword evidence="8 11" id="KW-0010">Activator</keyword>
<dbReference type="GO" id="GO:0000981">
    <property type="term" value="F:DNA-binding transcription factor activity, RNA polymerase II-specific"/>
    <property type="evidence" value="ECO:0007669"/>
    <property type="project" value="TreeGrafter"/>
</dbReference>
<name>A0A9Q0DIE2_9TELE</name>
<dbReference type="OrthoDB" id="6538197at2759"/>
<keyword evidence="4" id="KW-1017">Isopeptide bond</keyword>
<evidence type="ECO:0000256" key="13">
    <source>
        <dbReference type="SAM" id="MobiDB-lite"/>
    </source>
</evidence>
<evidence type="ECO:0000256" key="2">
    <source>
        <dbReference type="ARBA" id="ARBA00004496"/>
    </source>
</evidence>
<keyword evidence="3" id="KW-0963">Cytoplasm</keyword>
<evidence type="ECO:0000256" key="5">
    <source>
        <dbReference type="ARBA" id="ARBA00022843"/>
    </source>
</evidence>
<evidence type="ECO:0000256" key="6">
    <source>
        <dbReference type="ARBA" id="ARBA00023015"/>
    </source>
</evidence>
<keyword evidence="7 11" id="KW-0238">DNA-binding</keyword>
<protein>
    <recommendedName>
        <fullName evidence="11">Interferon regulatory factor</fullName>
    </recommendedName>
</protein>
<evidence type="ECO:0000256" key="8">
    <source>
        <dbReference type="ARBA" id="ARBA00023159"/>
    </source>
</evidence>
<sequence length="293" mass="33365">MPVQRMKMRPWLEQMIESTRVPGLQWVDKDQKMFSITWKHGARHGWQMDKDATLFKYWAIHTGKYKEGVDELDPKKWKANFRCAMNSLPDVEQVKNQSVNKGQQAVRVYKMVKQTKDKQTKSKVAKRRSKYTKASSSSSSESDSSETQQTFADQHASRFDDSQENTVDSTEQQDMACAPMEETWPDSTADLLRRFEVSPEHSPVYDDTGDIITFCQQLEQDANLMQSISYNMELLSNELCSDTNSSPKSQWSDTSSGDEIDIPAYTLLGTGNALFSGDPWGSHNTPNPSSFLL</sequence>
<feature type="domain" description="IRF tryptophan pentad repeat" evidence="14">
    <location>
        <begin position="5"/>
        <end position="113"/>
    </location>
</feature>
<evidence type="ECO:0000313" key="15">
    <source>
        <dbReference type="EMBL" id="KAJ3588998.1"/>
    </source>
</evidence>
<keyword evidence="10 11" id="KW-0539">Nucleus</keyword>
<dbReference type="InterPro" id="IPR036390">
    <property type="entry name" value="WH_DNA-bd_sf"/>
</dbReference>
<feature type="modified residue" description="N6-acetyllysine" evidence="12">
    <location>
        <position position="78"/>
    </location>
</feature>
<dbReference type="PANTHER" id="PTHR11949">
    <property type="entry name" value="INTERFERON REGULATORY FACTOR"/>
    <property type="match status" value="1"/>
</dbReference>
<dbReference type="PROSITE" id="PS51507">
    <property type="entry name" value="IRF_2"/>
    <property type="match status" value="1"/>
</dbReference>
<feature type="compositionally biased region" description="Low complexity" evidence="13">
    <location>
        <begin position="135"/>
        <end position="146"/>
    </location>
</feature>
<evidence type="ECO:0000256" key="3">
    <source>
        <dbReference type="ARBA" id="ARBA00022490"/>
    </source>
</evidence>
<dbReference type="PIRSF" id="PIRSF038196">
    <property type="entry name" value="IFN_RF1/2"/>
    <property type="match status" value="1"/>
</dbReference>
<proteinExistence type="inferred from homology"/>
<evidence type="ECO:0000256" key="4">
    <source>
        <dbReference type="ARBA" id="ARBA00022499"/>
    </source>
</evidence>
<dbReference type="SUPFAM" id="SSF46785">
    <property type="entry name" value="Winged helix' DNA-binding domain"/>
    <property type="match status" value="1"/>
</dbReference>
<feature type="modified residue" description="N6-acetyllysine" evidence="12">
    <location>
        <position position="75"/>
    </location>
</feature>
<reference evidence="15" key="1">
    <citation type="submission" date="2022-07" db="EMBL/GenBank/DDBJ databases">
        <title>Chromosome-level genome of Muraenolepis orangiensis.</title>
        <authorList>
            <person name="Kim J."/>
        </authorList>
    </citation>
    <scope>NUCLEOTIDE SEQUENCE</scope>
    <source>
        <strain evidence="15">KU_S4_2022</strain>
        <tissue evidence="15">Muscle</tissue>
    </source>
</reference>
<evidence type="ECO:0000256" key="7">
    <source>
        <dbReference type="ARBA" id="ARBA00023125"/>
    </source>
</evidence>
<dbReference type="AlphaFoldDB" id="A0A9Q0DIE2"/>
<dbReference type="SMART" id="SM00348">
    <property type="entry name" value="IRF"/>
    <property type="match status" value="1"/>
</dbReference>